<dbReference type="Pfam" id="PF10469">
    <property type="entry name" value="AKAP7_NLS"/>
    <property type="match status" value="1"/>
</dbReference>
<dbReference type="EMBL" id="OIVN01000713">
    <property type="protein sequence ID" value="SPC84504.1"/>
    <property type="molecule type" value="Genomic_DNA"/>
</dbReference>
<dbReference type="GO" id="GO:0005634">
    <property type="term" value="C:nucleus"/>
    <property type="evidence" value="ECO:0007669"/>
    <property type="project" value="TreeGrafter"/>
</dbReference>
<dbReference type="EMBL" id="OIVN01003894">
    <property type="protein sequence ID" value="SPD14248.1"/>
    <property type="molecule type" value="Genomic_DNA"/>
</dbReference>
<evidence type="ECO:0000256" key="1">
    <source>
        <dbReference type="SAM" id="MobiDB-lite"/>
    </source>
</evidence>
<dbReference type="InterPro" id="IPR019510">
    <property type="entry name" value="AKAP7-like_phosphoesterase"/>
</dbReference>
<organism evidence="4">
    <name type="scientific">Fagus sylvatica</name>
    <name type="common">Beechnut</name>
    <dbReference type="NCBI Taxonomy" id="28930"/>
    <lineage>
        <taxon>Eukaryota</taxon>
        <taxon>Viridiplantae</taxon>
        <taxon>Streptophyta</taxon>
        <taxon>Embryophyta</taxon>
        <taxon>Tracheophyta</taxon>
        <taxon>Spermatophyta</taxon>
        <taxon>Magnoliopsida</taxon>
        <taxon>eudicotyledons</taxon>
        <taxon>Gunneridae</taxon>
        <taxon>Pentapetalae</taxon>
        <taxon>rosids</taxon>
        <taxon>fabids</taxon>
        <taxon>Fagales</taxon>
        <taxon>Fagaceae</taxon>
        <taxon>Fagus</taxon>
    </lineage>
</organism>
<reference evidence="4" key="1">
    <citation type="submission" date="2018-02" db="EMBL/GenBank/DDBJ databases">
        <authorList>
            <person name="Cohen D.B."/>
            <person name="Kent A.D."/>
        </authorList>
    </citation>
    <scope>NUCLEOTIDE SEQUENCE</scope>
</reference>
<dbReference type="GO" id="GO:0006307">
    <property type="term" value="P:DNA alkylation repair"/>
    <property type="evidence" value="ECO:0007669"/>
    <property type="project" value="InterPro"/>
</dbReference>
<dbReference type="GO" id="GO:0006355">
    <property type="term" value="P:regulation of DNA-templated transcription"/>
    <property type="evidence" value="ECO:0007669"/>
    <property type="project" value="TreeGrafter"/>
</dbReference>
<gene>
    <name evidence="3" type="ORF">FSB_LOCUS12386</name>
    <name evidence="4" type="ORF">FSB_LOCUS42130</name>
</gene>
<feature type="domain" description="A-kinase anchor protein 7-like phosphoesterase" evidence="2">
    <location>
        <begin position="214"/>
        <end position="335"/>
    </location>
</feature>
<evidence type="ECO:0000259" key="2">
    <source>
        <dbReference type="Pfam" id="PF10469"/>
    </source>
</evidence>
<name>A0A2N9HQI7_FAGSY</name>
<proteinExistence type="predicted"/>
<protein>
    <recommendedName>
        <fullName evidence="2">A-kinase anchor protein 7-like phosphoesterase domain-containing protein</fullName>
    </recommendedName>
</protein>
<feature type="region of interest" description="Disordered" evidence="1">
    <location>
        <begin position="149"/>
        <end position="172"/>
    </location>
</feature>
<dbReference type="PANTHER" id="PTHR13360">
    <property type="entry name" value="ACTIVATING SIGNAL COINTEGRATOR 1 COMPLEX SUBUNIT 1"/>
    <property type="match status" value="1"/>
</dbReference>
<dbReference type="AlphaFoldDB" id="A0A2N9HQI7"/>
<accession>A0A2N9HQI7</accession>
<dbReference type="PANTHER" id="PTHR13360:SF1">
    <property type="entry name" value="ACTIVATING SIGNAL COINTEGRATOR 1 COMPLEX SUBUNIT 1"/>
    <property type="match status" value="1"/>
</dbReference>
<feature type="compositionally biased region" description="Acidic residues" evidence="1">
    <location>
        <begin position="151"/>
        <end position="169"/>
    </location>
</feature>
<dbReference type="Gene3D" id="3.90.1140.10">
    <property type="entry name" value="Cyclic phosphodiesterase"/>
    <property type="match status" value="1"/>
</dbReference>
<sequence>MGGGKDKQSAMDLKKKQKTVTPVWRPVCTQAVSDEECLVKDVVVELDDGSQVQELQCSTSSNVSNVQHAMKTAEVVTEISDSTISSSALQDNVLEVESELSTKKHSISIEVVKSPNLDYSHFISLPLAIHPELVNKLLHFQNSILGNSDGCPDENWDSDSNEDTTDIEDGDRQLDKQPDVAVELKVVDGNEHVKVNISKIPLVSYPPKASKSSLSGDLGIDKSIFIKPKTFHLTVLMLKLWNKDRVNAAAEVLQSISSKVMDALDNRPVSIRLKGLDCMRGSLAKARVLFAPVEEIGSEDRLLRACQVIIDAYVEAGLVLEKDANQKLKLDSFNNACICDCVLVTA</sequence>
<evidence type="ECO:0000313" key="3">
    <source>
        <dbReference type="EMBL" id="SPC84504.1"/>
    </source>
</evidence>
<dbReference type="InterPro" id="IPR009210">
    <property type="entry name" value="ASCC1"/>
</dbReference>
<evidence type="ECO:0000313" key="4">
    <source>
        <dbReference type="EMBL" id="SPD14248.1"/>
    </source>
</evidence>